<keyword evidence="6" id="KW-1185">Reference proteome</keyword>
<dbReference type="InterPro" id="IPR011993">
    <property type="entry name" value="PH-like_dom_sf"/>
</dbReference>
<name>A0A1D2VIP9_9ASCO</name>
<accession>A0A1D2VIP9</accession>
<reference evidence="6" key="1">
    <citation type="submission" date="2016-05" db="EMBL/GenBank/DDBJ databases">
        <title>Comparative genomics of biotechnologically important yeasts.</title>
        <authorList>
            <consortium name="DOE Joint Genome Institute"/>
            <person name="Riley R."/>
            <person name="Haridas S."/>
            <person name="Wolfe K.H."/>
            <person name="Lopes M.R."/>
            <person name="Hittinger C.T."/>
            <person name="Goker M."/>
            <person name="Salamov A."/>
            <person name="Wisecaver J."/>
            <person name="Long T.M."/>
            <person name="Aerts A.L."/>
            <person name="Barry K."/>
            <person name="Choi C."/>
            <person name="Clum A."/>
            <person name="Coughlan A.Y."/>
            <person name="Deshpande S."/>
            <person name="Douglass A.P."/>
            <person name="Hanson S.J."/>
            <person name="Klenk H.-P."/>
            <person name="Labutti K."/>
            <person name="Lapidus A."/>
            <person name="Lindquist E."/>
            <person name="Lipzen A."/>
            <person name="Meier-Kolthoff J.P."/>
            <person name="Ohm R.A."/>
            <person name="Otillar R.P."/>
            <person name="Pangilinan J."/>
            <person name="Peng Y."/>
            <person name="Rokas A."/>
            <person name="Rosa C.A."/>
            <person name="Scheuner C."/>
            <person name="Sibirny A.A."/>
            <person name="Slot J.C."/>
            <person name="Stielow J.B."/>
            <person name="Sun H."/>
            <person name="Kurtzman C.P."/>
            <person name="Blackwell M."/>
            <person name="Grigoriev I.V."/>
            <person name="Jeffries T.W."/>
        </authorList>
    </citation>
    <scope>NUCLEOTIDE SEQUENCE [LARGE SCALE GENOMIC DNA]</scope>
    <source>
        <strain evidence="6">DSM 1968</strain>
    </source>
</reference>
<dbReference type="GeneID" id="30963323"/>
<evidence type="ECO:0000313" key="6">
    <source>
        <dbReference type="Proteomes" id="UP000095038"/>
    </source>
</evidence>
<feature type="region of interest" description="Disordered" evidence="3">
    <location>
        <begin position="15"/>
        <end position="62"/>
    </location>
</feature>
<dbReference type="GO" id="GO:0006607">
    <property type="term" value="P:NLS-bearing protein import into nucleus"/>
    <property type="evidence" value="ECO:0007669"/>
    <property type="project" value="TreeGrafter"/>
</dbReference>
<dbReference type="STRING" id="1344418.A0A1D2VIP9"/>
<evidence type="ECO:0000256" key="3">
    <source>
        <dbReference type="SAM" id="MobiDB-lite"/>
    </source>
</evidence>
<feature type="compositionally biased region" description="Basic and acidic residues" evidence="3">
    <location>
        <begin position="23"/>
        <end position="42"/>
    </location>
</feature>
<organism evidence="5 6">
    <name type="scientific">Ascoidea rubescens DSM 1968</name>
    <dbReference type="NCBI Taxonomy" id="1344418"/>
    <lineage>
        <taxon>Eukaryota</taxon>
        <taxon>Fungi</taxon>
        <taxon>Dikarya</taxon>
        <taxon>Ascomycota</taxon>
        <taxon>Saccharomycotina</taxon>
        <taxon>Saccharomycetes</taxon>
        <taxon>Ascoideaceae</taxon>
        <taxon>Ascoidea</taxon>
    </lineage>
</organism>
<dbReference type="Proteomes" id="UP000095038">
    <property type="component" value="Unassembled WGS sequence"/>
</dbReference>
<dbReference type="AlphaFoldDB" id="A0A1D2VIP9"/>
<dbReference type="Pfam" id="PF00638">
    <property type="entry name" value="Ran_BP1"/>
    <property type="match status" value="1"/>
</dbReference>
<keyword evidence="2" id="KW-0539">Nucleus</keyword>
<dbReference type="OrthoDB" id="411251at2759"/>
<dbReference type="InParanoid" id="A0A1D2VIP9"/>
<evidence type="ECO:0000256" key="1">
    <source>
        <dbReference type="ARBA" id="ARBA00004123"/>
    </source>
</evidence>
<dbReference type="GO" id="GO:0005634">
    <property type="term" value="C:nucleus"/>
    <property type="evidence" value="ECO:0007669"/>
    <property type="project" value="UniProtKB-SubCell"/>
</dbReference>
<dbReference type="RefSeq" id="XP_020047690.1">
    <property type="nucleotide sequence ID" value="XM_020189687.1"/>
</dbReference>
<protein>
    <submittedName>
        <fullName evidence="5">PH domain-like protein</fullName>
    </submittedName>
</protein>
<evidence type="ECO:0000313" key="5">
    <source>
        <dbReference type="EMBL" id="ODV61383.1"/>
    </source>
</evidence>
<dbReference type="SMART" id="SM00160">
    <property type="entry name" value="RanBD"/>
    <property type="match status" value="1"/>
</dbReference>
<feature type="domain" description="RanBD1" evidence="4">
    <location>
        <begin position="63"/>
        <end position="206"/>
    </location>
</feature>
<gene>
    <name evidence="5" type="ORF">ASCRUDRAFT_21379</name>
</gene>
<proteinExistence type="predicted"/>
<dbReference type="PANTHER" id="PTHR23138">
    <property type="entry name" value="RAN BINDING PROTEIN"/>
    <property type="match status" value="1"/>
</dbReference>
<evidence type="ECO:0000256" key="2">
    <source>
        <dbReference type="ARBA" id="ARBA00023242"/>
    </source>
</evidence>
<dbReference type="PANTHER" id="PTHR23138:SF142">
    <property type="entry name" value="RAN-BINDING PROTEIN 3B-RELATED"/>
    <property type="match status" value="1"/>
</dbReference>
<evidence type="ECO:0000259" key="4">
    <source>
        <dbReference type="PROSITE" id="PS50196"/>
    </source>
</evidence>
<feature type="non-terminal residue" evidence="5">
    <location>
        <position position="206"/>
    </location>
</feature>
<comment type="subcellular location">
    <subcellularLocation>
        <location evidence="1">Nucleus</location>
    </subcellularLocation>
</comment>
<dbReference type="Gene3D" id="2.30.29.30">
    <property type="entry name" value="Pleckstrin-homology domain (PH domain)/Phosphotyrosine-binding domain (PTB)"/>
    <property type="match status" value="1"/>
</dbReference>
<dbReference type="PROSITE" id="PS50196">
    <property type="entry name" value="RANBD1"/>
    <property type="match status" value="1"/>
</dbReference>
<dbReference type="EMBL" id="KV454479">
    <property type="protein sequence ID" value="ODV61383.1"/>
    <property type="molecule type" value="Genomic_DNA"/>
</dbReference>
<dbReference type="InterPro" id="IPR045255">
    <property type="entry name" value="RanBP1-like"/>
</dbReference>
<sequence length="206" mass="23318">KKPFVFGASSRFGAPAFSSLKNKKNDNKNKDKDKDIDNKNENENDNTNDTKNSKTDPSNINSNNTKIIKLEKKIIKSGEEDEINVFQCKAKLYVLDLTNFAKSWSERGTGSLSIKKNLKNSNSRIIMRSAGILKLILNCKIIHDFKIFKGMESSLNGEKFIRFNNIETSLNNDNQTTEKFVQYAIKVSNAEVANDLYSSIIKLIPQ</sequence>
<dbReference type="InterPro" id="IPR000156">
    <property type="entry name" value="Ran_bind_dom"/>
</dbReference>
<dbReference type="SUPFAM" id="SSF50729">
    <property type="entry name" value="PH domain-like"/>
    <property type="match status" value="1"/>
</dbReference>
<feature type="non-terminal residue" evidence="5">
    <location>
        <position position="1"/>
    </location>
</feature>
<feature type="compositionally biased region" description="Low complexity" evidence="3">
    <location>
        <begin position="45"/>
        <end position="62"/>
    </location>
</feature>